<evidence type="ECO:0000259" key="2">
    <source>
        <dbReference type="Pfam" id="PF21821"/>
    </source>
</evidence>
<sequence>MAYSDILGFLWNAGSDSTFKLTDTDVGNLEFNTIDSETHDWKRDVTTNPVENGAPIADHIIDQPDTLSITGMISNAPILGLVNQVSGLIDGTALNQDYVAQAFDVLDALRKSKQLVTIYTRYKTYTNMVLQSVNIPRTPDGGDAVVFTIQAVNVRIVTSQKTTIPTGLGVNKQSTSTKKAGASNSTDSDTQKRVSGNNSNGKSGSDKGLLEAIHDGGASIKSKVTDVVTKFWGGP</sequence>
<dbReference type="OrthoDB" id="6521003at2"/>
<dbReference type="EMBL" id="FOGC01000005">
    <property type="protein sequence ID" value="SEQ64626.1"/>
    <property type="molecule type" value="Genomic_DNA"/>
</dbReference>
<reference evidence="4" key="1">
    <citation type="submission" date="2016-10" db="EMBL/GenBank/DDBJ databases">
        <authorList>
            <person name="Varghese N."/>
            <person name="Submissions S."/>
        </authorList>
    </citation>
    <scope>NUCLEOTIDE SEQUENCE [LARGE SCALE GENOMIC DNA]</scope>
    <source>
        <strain evidence="4">8N4</strain>
    </source>
</reference>
<evidence type="ECO:0000313" key="3">
    <source>
        <dbReference type="EMBL" id="SEQ64626.1"/>
    </source>
</evidence>
<feature type="region of interest" description="Disordered" evidence="1">
    <location>
        <begin position="167"/>
        <end position="210"/>
    </location>
</feature>
<dbReference type="Pfam" id="PF21821">
    <property type="entry name" value="Dit_like"/>
    <property type="match status" value="1"/>
</dbReference>
<name>A0A1H9HQS4_9GAMM</name>
<gene>
    <name evidence="3" type="ORF">SAMN05216522_10518</name>
</gene>
<accession>A0A1H9HQS4</accession>
<dbReference type="Proteomes" id="UP000242515">
    <property type="component" value="Unassembled WGS sequence"/>
</dbReference>
<dbReference type="AlphaFoldDB" id="A0A1H9HQS4"/>
<dbReference type="RefSeq" id="WP_092674849.1">
    <property type="nucleotide sequence ID" value="NZ_FOGC01000005.1"/>
</dbReference>
<protein>
    <recommendedName>
        <fullName evidence="2">Dit-like phage tail protein N-terminal domain-containing protein</fullName>
    </recommendedName>
</protein>
<proteinExistence type="predicted"/>
<feature type="compositionally biased region" description="Polar residues" evidence="1">
    <location>
        <begin position="167"/>
        <end position="188"/>
    </location>
</feature>
<evidence type="ECO:0000256" key="1">
    <source>
        <dbReference type="SAM" id="MobiDB-lite"/>
    </source>
</evidence>
<dbReference type="InterPro" id="IPR048494">
    <property type="entry name" value="Dit-like_N"/>
</dbReference>
<organism evidence="3 4">
    <name type="scientific">Rosenbergiella nectarea</name>
    <dbReference type="NCBI Taxonomy" id="988801"/>
    <lineage>
        <taxon>Bacteria</taxon>
        <taxon>Pseudomonadati</taxon>
        <taxon>Pseudomonadota</taxon>
        <taxon>Gammaproteobacteria</taxon>
        <taxon>Enterobacterales</taxon>
        <taxon>Erwiniaceae</taxon>
        <taxon>Rosenbergiella</taxon>
    </lineage>
</organism>
<dbReference type="STRING" id="988801.SAMN05216522_10518"/>
<evidence type="ECO:0000313" key="4">
    <source>
        <dbReference type="Proteomes" id="UP000242515"/>
    </source>
</evidence>
<keyword evidence="4" id="KW-1185">Reference proteome</keyword>
<feature type="domain" description="Dit-like phage tail protein N-terminal" evidence="2">
    <location>
        <begin position="31"/>
        <end position="165"/>
    </location>
</feature>